<dbReference type="InterPro" id="IPR051910">
    <property type="entry name" value="ComF/GntX_DNA_util-trans"/>
</dbReference>
<protein>
    <recommendedName>
        <fullName evidence="2">Phosphoribosyltransferase domain-containing protein</fullName>
    </recommendedName>
</protein>
<dbReference type="CDD" id="cd06223">
    <property type="entry name" value="PRTases_typeI"/>
    <property type="match status" value="1"/>
</dbReference>
<accession>A0A0J1GP91</accession>
<gene>
    <name evidence="3" type="ORF">ABT58_07440</name>
</gene>
<evidence type="ECO:0000313" key="3">
    <source>
        <dbReference type="EMBL" id="KLV01593.1"/>
    </source>
</evidence>
<keyword evidence="4" id="KW-1185">Reference proteome</keyword>
<dbReference type="Proteomes" id="UP000036426">
    <property type="component" value="Unassembled WGS sequence"/>
</dbReference>
<dbReference type="Pfam" id="PF00156">
    <property type="entry name" value="Pribosyltran"/>
    <property type="match status" value="1"/>
</dbReference>
<feature type="domain" description="Phosphoribosyltransferase" evidence="2">
    <location>
        <begin position="117"/>
        <end position="156"/>
    </location>
</feature>
<comment type="similarity">
    <text evidence="1">Belongs to the ComF/GntX family.</text>
</comment>
<evidence type="ECO:0000256" key="1">
    <source>
        <dbReference type="ARBA" id="ARBA00008007"/>
    </source>
</evidence>
<dbReference type="Gene3D" id="3.40.50.2020">
    <property type="match status" value="1"/>
</dbReference>
<dbReference type="PANTHER" id="PTHR47505:SF1">
    <property type="entry name" value="DNA UTILIZATION PROTEIN YHGH"/>
    <property type="match status" value="1"/>
</dbReference>
<name>A0A0J1GP91_9GAMM</name>
<dbReference type="PANTHER" id="PTHR47505">
    <property type="entry name" value="DNA UTILIZATION PROTEIN YHGH"/>
    <property type="match status" value="1"/>
</dbReference>
<dbReference type="EMBL" id="LDOV01000011">
    <property type="protein sequence ID" value="KLV01593.1"/>
    <property type="molecule type" value="Genomic_DNA"/>
</dbReference>
<dbReference type="PATRIC" id="fig|754436.4.peg.1584"/>
<dbReference type="SUPFAM" id="SSF53271">
    <property type="entry name" value="PRTase-like"/>
    <property type="match status" value="1"/>
</dbReference>
<dbReference type="AlphaFoldDB" id="A0A0J1GP91"/>
<dbReference type="InterPro" id="IPR000836">
    <property type="entry name" value="PRTase_dom"/>
</dbReference>
<dbReference type="InterPro" id="IPR029057">
    <property type="entry name" value="PRTase-like"/>
</dbReference>
<proteinExistence type="inferred from homology"/>
<evidence type="ECO:0000259" key="2">
    <source>
        <dbReference type="Pfam" id="PF00156"/>
    </source>
</evidence>
<sequence>MVRVGEFRFPLRQWVHQFKFQRHFWLADPLAALLALHIPHPAPVLLPVPLHPLRRLTRGFNQSTLLADALARRLGSQCWPHALRRTQHTVRQHTLPRAARQRNLQQAFAVRDIALPDHVALVDDVLTTGSTVTALTHVLHQHGVKTVDVYCLGFTPIDKNHKNVG</sequence>
<comment type="caution">
    <text evidence="3">The sequence shown here is derived from an EMBL/GenBank/DDBJ whole genome shotgun (WGS) entry which is preliminary data.</text>
</comment>
<evidence type="ECO:0000313" key="4">
    <source>
        <dbReference type="Proteomes" id="UP000036426"/>
    </source>
</evidence>
<organism evidence="3 4">
    <name type="scientific">Photobacterium aphoticum</name>
    <dbReference type="NCBI Taxonomy" id="754436"/>
    <lineage>
        <taxon>Bacteria</taxon>
        <taxon>Pseudomonadati</taxon>
        <taxon>Pseudomonadota</taxon>
        <taxon>Gammaproteobacteria</taxon>
        <taxon>Vibrionales</taxon>
        <taxon>Vibrionaceae</taxon>
        <taxon>Photobacterium</taxon>
    </lineage>
</organism>
<reference evidence="3 4" key="1">
    <citation type="submission" date="2015-05" db="EMBL/GenBank/DDBJ databases">
        <title>Photobacterium galathea sp. nov.</title>
        <authorList>
            <person name="Machado H."/>
            <person name="Gram L."/>
        </authorList>
    </citation>
    <scope>NUCLEOTIDE SEQUENCE [LARGE SCALE GENOMIC DNA]</scope>
    <source>
        <strain evidence="3 4">DSM 25995</strain>
    </source>
</reference>